<dbReference type="InterPro" id="IPR029046">
    <property type="entry name" value="LolA/LolB/LppX"/>
</dbReference>
<comment type="caution">
    <text evidence="1">The sequence shown here is derived from an EMBL/GenBank/DDBJ whole genome shotgun (WGS) entry which is preliminary data.</text>
</comment>
<sequence>MRGRTTVLGVSQTMTVRRRERRIGAAPGGAGCAGLLVALAAVAGCSGTGAAAEGDPRAAVRQAADVLAEAGTSRARTAMEMASGGTRITLSGRGGFDYAAGTGELRVSLPEGRRVTEVFVPGRLFMKNRGAGVPADKWVRVDVTGLPDGNLVTGGATDPIAAAELLRGARSVTDLGDIRMDGETLRHYRGVTDIAAAASAAAGESRKQLAAAVGGFARTEVPFDVYLDDQGRLRKVRHDFTFADGAGRGVDVTSTVVLYDFGVPVEVVLPGAGDVFAGAVG</sequence>
<name>A0ABU2RZA7_9ACTN</name>
<dbReference type="SUPFAM" id="SSF89392">
    <property type="entry name" value="Prokaryotic lipoproteins and lipoprotein localization factors"/>
    <property type="match status" value="1"/>
</dbReference>
<dbReference type="EMBL" id="JAVREV010000002">
    <property type="protein sequence ID" value="MDT0442104.1"/>
    <property type="molecule type" value="Genomic_DNA"/>
</dbReference>
<dbReference type="Proteomes" id="UP001183615">
    <property type="component" value="Unassembled WGS sequence"/>
</dbReference>
<keyword evidence="2" id="KW-1185">Reference proteome</keyword>
<accession>A0ABU2RZA7</accession>
<evidence type="ECO:0000313" key="2">
    <source>
        <dbReference type="Proteomes" id="UP001183615"/>
    </source>
</evidence>
<gene>
    <name evidence="1" type="ORF">RM779_05745</name>
</gene>
<evidence type="ECO:0000313" key="1">
    <source>
        <dbReference type="EMBL" id="MDT0442104.1"/>
    </source>
</evidence>
<organism evidence="1 2">
    <name type="scientific">Streptomyces johnsoniae</name>
    <dbReference type="NCBI Taxonomy" id="3075532"/>
    <lineage>
        <taxon>Bacteria</taxon>
        <taxon>Bacillati</taxon>
        <taxon>Actinomycetota</taxon>
        <taxon>Actinomycetes</taxon>
        <taxon>Kitasatosporales</taxon>
        <taxon>Streptomycetaceae</taxon>
        <taxon>Streptomyces</taxon>
    </lineage>
</organism>
<dbReference type="Gene3D" id="2.50.20.20">
    <property type="match status" value="1"/>
</dbReference>
<evidence type="ECO:0008006" key="3">
    <source>
        <dbReference type="Google" id="ProtNLM"/>
    </source>
</evidence>
<protein>
    <recommendedName>
        <fullName evidence="3">Lipoprotein</fullName>
    </recommendedName>
</protein>
<reference evidence="2" key="1">
    <citation type="submission" date="2023-07" db="EMBL/GenBank/DDBJ databases">
        <title>30 novel species of actinomycetes from the DSMZ collection.</title>
        <authorList>
            <person name="Nouioui I."/>
        </authorList>
    </citation>
    <scope>NUCLEOTIDE SEQUENCE [LARGE SCALE GENOMIC DNA]</scope>
    <source>
        <strain evidence="2">DSM 41886</strain>
    </source>
</reference>
<proteinExistence type="predicted"/>